<evidence type="ECO:0000313" key="6">
    <source>
        <dbReference type="Proteomes" id="UP000238701"/>
    </source>
</evidence>
<dbReference type="InterPro" id="IPR050090">
    <property type="entry name" value="Tyrosine_recombinase_XerCD"/>
</dbReference>
<evidence type="ECO:0000256" key="3">
    <source>
        <dbReference type="ARBA" id="ARBA00023172"/>
    </source>
</evidence>
<dbReference type="Pfam" id="PF00589">
    <property type="entry name" value="Phage_integrase"/>
    <property type="match status" value="1"/>
</dbReference>
<dbReference type="InterPro" id="IPR013762">
    <property type="entry name" value="Integrase-like_cat_sf"/>
</dbReference>
<dbReference type="AlphaFoldDB" id="A0A2U3K102"/>
<dbReference type="SUPFAM" id="SSF56349">
    <property type="entry name" value="DNA breaking-rejoining enzymes"/>
    <property type="match status" value="1"/>
</dbReference>
<evidence type="ECO:0000256" key="1">
    <source>
        <dbReference type="ARBA" id="ARBA00008857"/>
    </source>
</evidence>
<dbReference type="GO" id="GO:0015074">
    <property type="term" value="P:DNA integration"/>
    <property type="evidence" value="ECO:0007669"/>
    <property type="project" value="InterPro"/>
</dbReference>
<reference evidence="6" key="1">
    <citation type="submission" date="2018-02" db="EMBL/GenBank/DDBJ databases">
        <authorList>
            <person name="Hausmann B."/>
        </authorList>
    </citation>
    <scope>NUCLEOTIDE SEQUENCE [LARGE SCALE GENOMIC DNA]</scope>
    <source>
        <strain evidence="6">Peat soil MAG SbA1</strain>
    </source>
</reference>
<evidence type="ECO:0000256" key="2">
    <source>
        <dbReference type="ARBA" id="ARBA00023125"/>
    </source>
</evidence>
<dbReference type="PANTHER" id="PTHR30349">
    <property type="entry name" value="PHAGE INTEGRASE-RELATED"/>
    <property type="match status" value="1"/>
</dbReference>
<dbReference type="PROSITE" id="PS51898">
    <property type="entry name" value="TYR_RECOMBINASE"/>
    <property type="match status" value="1"/>
</dbReference>
<name>A0A2U3K102_9BACT</name>
<evidence type="ECO:0000313" key="5">
    <source>
        <dbReference type="EMBL" id="SPF33220.1"/>
    </source>
</evidence>
<keyword evidence="3" id="KW-0233">DNA recombination</keyword>
<sequence>MTHTDIHTVAVEEWLKTVPLAPGSRAKIRNIMSTLFNHAMRYEWTEKNPIRLVRQSAKRLSTPDVLTAEEIGKLLAKLEGVYYVMTFLAAVTGLRVSELLALRWEDIHFDSAEIQLTRAIWCQHVGPLKTAASQKPVPMDAGLAALLLDWRRKCLYNQDTDYVFASAEKQGKQPLWPSSAMAKHIRPAAKRAGIVKHVRWHVFRHSFATLLKGNGEDVKTVQESLRHADSKVTLDTYTQGLMPVKREAQRKVIEMIGPMWTHASPTISASA</sequence>
<dbReference type="InterPro" id="IPR010998">
    <property type="entry name" value="Integrase_recombinase_N"/>
</dbReference>
<evidence type="ECO:0000259" key="4">
    <source>
        <dbReference type="PROSITE" id="PS51898"/>
    </source>
</evidence>
<protein>
    <submittedName>
        <fullName evidence="5">Integrase family protein</fullName>
    </submittedName>
</protein>
<feature type="domain" description="Tyr recombinase" evidence="4">
    <location>
        <begin position="61"/>
        <end position="254"/>
    </location>
</feature>
<keyword evidence="2" id="KW-0238">DNA-binding</keyword>
<dbReference type="CDD" id="cd01189">
    <property type="entry name" value="INT_ICEBs1_C_like"/>
    <property type="match status" value="1"/>
</dbReference>
<dbReference type="InterPro" id="IPR002104">
    <property type="entry name" value="Integrase_catalytic"/>
</dbReference>
<gene>
    <name evidence="5" type="ORF">SBA1_1150009</name>
</gene>
<proteinExistence type="inferred from homology"/>
<dbReference type="PANTHER" id="PTHR30349:SF64">
    <property type="entry name" value="PROPHAGE INTEGRASE INTD-RELATED"/>
    <property type="match status" value="1"/>
</dbReference>
<accession>A0A2U3K102</accession>
<dbReference type="GO" id="GO:0006310">
    <property type="term" value="P:DNA recombination"/>
    <property type="evidence" value="ECO:0007669"/>
    <property type="project" value="UniProtKB-KW"/>
</dbReference>
<dbReference type="Gene3D" id="1.10.150.130">
    <property type="match status" value="1"/>
</dbReference>
<dbReference type="GO" id="GO:0003677">
    <property type="term" value="F:DNA binding"/>
    <property type="evidence" value="ECO:0007669"/>
    <property type="project" value="UniProtKB-KW"/>
</dbReference>
<dbReference type="Gene3D" id="1.10.443.10">
    <property type="entry name" value="Intergrase catalytic core"/>
    <property type="match status" value="1"/>
</dbReference>
<dbReference type="EMBL" id="OMOD01000019">
    <property type="protein sequence ID" value="SPF33220.1"/>
    <property type="molecule type" value="Genomic_DNA"/>
</dbReference>
<dbReference type="Proteomes" id="UP000238701">
    <property type="component" value="Unassembled WGS sequence"/>
</dbReference>
<organism evidence="5 6">
    <name type="scientific">Candidatus Sulfotelmatobacter kueseliae</name>
    <dbReference type="NCBI Taxonomy" id="2042962"/>
    <lineage>
        <taxon>Bacteria</taxon>
        <taxon>Pseudomonadati</taxon>
        <taxon>Acidobacteriota</taxon>
        <taxon>Terriglobia</taxon>
        <taxon>Terriglobales</taxon>
        <taxon>Candidatus Korobacteraceae</taxon>
        <taxon>Candidatus Sulfotelmatobacter</taxon>
    </lineage>
</organism>
<comment type="similarity">
    <text evidence="1">Belongs to the 'phage' integrase family.</text>
</comment>
<dbReference type="OrthoDB" id="104151at2"/>
<dbReference type="InterPro" id="IPR011010">
    <property type="entry name" value="DNA_brk_join_enz"/>
</dbReference>